<keyword evidence="2" id="KW-0472">Membrane</keyword>
<evidence type="ECO:0000256" key="1">
    <source>
        <dbReference type="SAM" id="MobiDB-lite"/>
    </source>
</evidence>
<keyword evidence="2" id="KW-0812">Transmembrane</keyword>
<organism evidence="3 4">
    <name type="scientific">Necator americanus</name>
    <name type="common">Human hookworm</name>
    <dbReference type="NCBI Taxonomy" id="51031"/>
    <lineage>
        <taxon>Eukaryota</taxon>
        <taxon>Metazoa</taxon>
        <taxon>Ecdysozoa</taxon>
        <taxon>Nematoda</taxon>
        <taxon>Chromadorea</taxon>
        <taxon>Rhabditida</taxon>
        <taxon>Rhabditina</taxon>
        <taxon>Rhabditomorpha</taxon>
        <taxon>Strongyloidea</taxon>
        <taxon>Ancylostomatidae</taxon>
        <taxon>Bunostominae</taxon>
        <taxon>Necator</taxon>
    </lineage>
</organism>
<protein>
    <submittedName>
        <fullName evidence="3">Uncharacterized protein</fullName>
    </submittedName>
</protein>
<proteinExistence type="predicted"/>
<feature type="compositionally biased region" description="Low complexity" evidence="1">
    <location>
        <begin position="200"/>
        <end position="211"/>
    </location>
</feature>
<evidence type="ECO:0000313" key="4">
    <source>
        <dbReference type="Proteomes" id="UP001303046"/>
    </source>
</evidence>
<feature type="compositionally biased region" description="Basic and acidic residues" evidence="1">
    <location>
        <begin position="299"/>
        <end position="312"/>
    </location>
</feature>
<comment type="caution">
    <text evidence="3">The sequence shown here is derived from an EMBL/GenBank/DDBJ whole genome shotgun (WGS) entry which is preliminary data.</text>
</comment>
<feature type="region of interest" description="Disordered" evidence="1">
    <location>
        <begin position="189"/>
        <end position="312"/>
    </location>
</feature>
<keyword evidence="4" id="KW-1185">Reference proteome</keyword>
<feature type="compositionally biased region" description="Basic and acidic residues" evidence="1">
    <location>
        <begin position="213"/>
        <end position="222"/>
    </location>
</feature>
<evidence type="ECO:0000256" key="2">
    <source>
        <dbReference type="SAM" id="Phobius"/>
    </source>
</evidence>
<reference evidence="3 4" key="1">
    <citation type="submission" date="2023-08" db="EMBL/GenBank/DDBJ databases">
        <title>A Necator americanus chromosomal reference genome.</title>
        <authorList>
            <person name="Ilik V."/>
            <person name="Petrzelkova K.J."/>
            <person name="Pardy F."/>
            <person name="Fuh T."/>
            <person name="Niatou-Singa F.S."/>
            <person name="Gouil Q."/>
            <person name="Baker L."/>
            <person name="Ritchie M.E."/>
            <person name="Jex A.R."/>
            <person name="Gazzola D."/>
            <person name="Li H."/>
            <person name="Toshio Fujiwara R."/>
            <person name="Zhan B."/>
            <person name="Aroian R.V."/>
            <person name="Pafco B."/>
            <person name="Schwarz E.M."/>
        </authorList>
    </citation>
    <scope>NUCLEOTIDE SEQUENCE [LARGE SCALE GENOMIC DNA]</scope>
    <source>
        <strain evidence="3 4">Aroian</strain>
        <tissue evidence="3">Whole animal</tissue>
    </source>
</reference>
<feature type="transmembrane region" description="Helical" evidence="2">
    <location>
        <begin position="68"/>
        <end position="91"/>
    </location>
</feature>
<feature type="compositionally biased region" description="Basic and acidic residues" evidence="1">
    <location>
        <begin position="247"/>
        <end position="267"/>
    </location>
</feature>
<keyword evidence="2" id="KW-1133">Transmembrane helix</keyword>
<name>A0ABR1CLB0_NECAM</name>
<sequence>MWLHCTERLLLLNAIHLSKRSNLKEEVSTLIEQRKRTSQLNKMTDESENFTVPEPSRHEEKIPVLKGIILLLLIGAGLISGGFLCAVFLWVASKKMPSTKSCGEDVGTSVRDTGPTAVQQEVLDKDKNVLIESQANQQSFLNRIESTRLKHALDNEQSHSIREITFDLDPTHVEEGGLSADYLQINAVYNPPSSGQGKSNANNNMNGTNNNEETEKKSDTKAADIQAETINPQEKSSKEPTIGSGEKNTDYNGEKERTITSDEKIIHGLDVSEIFHSSPQAKTNHNKESLKVPGSSIQQRKDEEFNRFFDVE</sequence>
<dbReference type="Proteomes" id="UP001303046">
    <property type="component" value="Unassembled WGS sequence"/>
</dbReference>
<evidence type="ECO:0000313" key="3">
    <source>
        <dbReference type="EMBL" id="KAK6739161.1"/>
    </source>
</evidence>
<dbReference type="EMBL" id="JAVFWL010000002">
    <property type="protein sequence ID" value="KAK6739161.1"/>
    <property type="molecule type" value="Genomic_DNA"/>
</dbReference>
<accession>A0ABR1CLB0</accession>
<gene>
    <name evidence="3" type="primary">Necator_chrII.g8725</name>
    <name evidence="3" type="ORF">RB195_020930</name>
</gene>